<dbReference type="OrthoDB" id="6691870at2"/>
<dbReference type="RefSeq" id="WP_016142822.1">
    <property type="nucleotide sequence ID" value="NZ_KB976987.1"/>
</dbReference>
<comment type="caution">
    <text evidence="2">The sequence shown here is derived from an EMBL/GenBank/DDBJ whole genome shotgun (WGS) entry which is preliminary data.</text>
</comment>
<feature type="chain" id="PRO_5004479442" evidence="1">
    <location>
        <begin position="23"/>
        <end position="131"/>
    </location>
</feature>
<dbReference type="Proteomes" id="UP000014024">
    <property type="component" value="Unassembled WGS sequence"/>
</dbReference>
<evidence type="ECO:0000256" key="1">
    <source>
        <dbReference type="SAM" id="SignalP"/>
    </source>
</evidence>
<proteinExistence type="predicted"/>
<evidence type="ECO:0000313" key="3">
    <source>
        <dbReference type="Proteomes" id="UP000014024"/>
    </source>
</evidence>
<dbReference type="AlphaFoldDB" id="R8YAG4"/>
<sequence length="131" mass="14796">MKNIFASLLFVSTAIFSAQIYADVANTSCKEVKFQQADQAWSGHYYLNGVMEVGSELLLQPDGKFQWMLAVGALDQYAEGTWWKNEDCIGLKPESKFKKNLSIFPERLNISDKSLDAIWEGGRQQGTYSKN</sequence>
<organism evidence="2 3">
    <name type="scientific">Acinetobacter pittii ANC 4050</name>
    <dbReference type="NCBI Taxonomy" id="1217691"/>
    <lineage>
        <taxon>Bacteria</taxon>
        <taxon>Pseudomonadati</taxon>
        <taxon>Pseudomonadota</taxon>
        <taxon>Gammaproteobacteria</taxon>
        <taxon>Moraxellales</taxon>
        <taxon>Moraxellaceae</taxon>
        <taxon>Acinetobacter</taxon>
        <taxon>Acinetobacter calcoaceticus/baumannii complex</taxon>
    </lineage>
</organism>
<dbReference type="EMBL" id="APQM01000011">
    <property type="protein sequence ID" value="EOQ66096.1"/>
    <property type="molecule type" value="Genomic_DNA"/>
</dbReference>
<dbReference type="HOGENOM" id="CLU_1922958_0_0_6"/>
<reference evidence="2 3" key="1">
    <citation type="submission" date="2013-02" db="EMBL/GenBank/DDBJ databases">
        <title>The Genome Sequence of Acinetobacter sp. ANC 4050.</title>
        <authorList>
            <consortium name="The Broad Institute Genome Sequencing Platform"/>
            <consortium name="The Broad Institute Genome Sequencing Center for Infectious Disease"/>
            <person name="Cerqueira G."/>
            <person name="Feldgarden M."/>
            <person name="Courvalin P."/>
            <person name="Perichon B."/>
            <person name="Grillot-Courvalin C."/>
            <person name="Clermont D."/>
            <person name="Rocha E."/>
            <person name="Yoon E.-J."/>
            <person name="Nemec A."/>
            <person name="Walker B."/>
            <person name="Young S.K."/>
            <person name="Zeng Q."/>
            <person name="Gargeya S."/>
            <person name="Fitzgerald M."/>
            <person name="Haas B."/>
            <person name="Abouelleil A."/>
            <person name="Alvarado L."/>
            <person name="Arachchi H.M."/>
            <person name="Berlin A.M."/>
            <person name="Chapman S.B."/>
            <person name="Dewar J."/>
            <person name="Goldberg J."/>
            <person name="Griggs A."/>
            <person name="Gujja S."/>
            <person name="Hansen M."/>
            <person name="Howarth C."/>
            <person name="Imamovic A."/>
            <person name="Larimer J."/>
            <person name="McCowan C."/>
            <person name="Murphy C."/>
            <person name="Neiman D."/>
            <person name="Pearson M."/>
            <person name="Priest M."/>
            <person name="Roberts A."/>
            <person name="Saif S."/>
            <person name="Shea T."/>
            <person name="Sisk P."/>
            <person name="Sykes S."/>
            <person name="Wortman J."/>
            <person name="Nusbaum C."/>
            <person name="Birren B."/>
        </authorList>
    </citation>
    <scope>NUCLEOTIDE SEQUENCE [LARGE SCALE GENOMIC DNA]</scope>
    <source>
        <strain evidence="2 3">ANC 4050</strain>
    </source>
</reference>
<gene>
    <name evidence="2" type="ORF">F931_03087</name>
</gene>
<name>R8YAG4_ACIPI</name>
<feature type="signal peptide" evidence="1">
    <location>
        <begin position="1"/>
        <end position="22"/>
    </location>
</feature>
<dbReference type="PATRIC" id="fig|1217691.3.peg.3030"/>
<protein>
    <submittedName>
        <fullName evidence="2">Uncharacterized protein</fullName>
    </submittedName>
</protein>
<evidence type="ECO:0000313" key="2">
    <source>
        <dbReference type="EMBL" id="EOQ66096.1"/>
    </source>
</evidence>
<keyword evidence="1" id="KW-0732">Signal</keyword>
<accession>R8YAG4</accession>